<gene>
    <name evidence="3" type="ORF">DA73_0220220</name>
    <name evidence="2" type="ORF">DA73_0400016035</name>
</gene>
<evidence type="ECO:0000313" key="3">
    <source>
        <dbReference type="EMBL" id="KIE10810.1"/>
    </source>
</evidence>
<evidence type="ECO:0000313" key="2">
    <source>
        <dbReference type="EMBL" id="KAF3886826.1"/>
    </source>
</evidence>
<name>A0A0C1RF74_9CYAN</name>
<dbReference type="AlphaFoldDB" id="A0A0C1RF74"/>
<protein>
    <submittedName>
        <fullName evidence="3">Uncharacterized protein</fullName>
    </submittedName>
</protein>
<proteinExistence type="predicted"/>
<dbReference type="EMBL" id="JHEG04000001">
    <property type="protein sequence ID" value="KAF3886826.1"/>
    <property type="molecule type" value="Genomic_DNA"/>
</dbReference>
<evidence type="ECO:0000256" key="1">
    <source>
        <dbReference type="SAM" id="MobiDB-lite"/>
    </source>
</evidence>
<dbReference type="RefSeq" id="WP_038082899.1">
    <property type="nucleotide sequence ID" value="NZ_JHEG04000001.1"/>
</dbReference>
<organism evidence="3">
    <name type="scientific">Tolypothrix bouteillei VB521301</name>
    <dbReference type="NCBI Taxonomy" id="1479485"/>
    <lineage>
        <taxon>Bacteria</taxon>
        <taxon>Bacillati</taxon>
        <taxon>Cyanobacteriota</taxon>
        <taxon>Cyanophyceae</taxon>
        <taxon>Nostocales</taxon>
        <taxon>Tolypothrichaceae</taxon>
        <taxon>Tolypothrix</taxon>
    </lineage>
</organism>
<dbReference type="OrthoDB" id="514433at2"/>
<sequence>MSDASMPNQATEPDQNIASSQQAQQQAPPNAGGSALLDANIAAGVSTNPQGEVLADPIATNFSSATRTGNAKTADVSTVAGPYSGDLEQSEKGSVHLQNNPDLPDTNVPGRLPDTDQIGLPIDPETNLRD</sequence>
<feature type="compositionally biased region" description="Polar residues" evidence="1">
    <location>
        <begin position="1"/>
        <end position="14"/>
    </location>
</feature>
<reference evidence="3" key="1">
    <citation type="journal article" date="2015" name="Genome Announc.">
        <title>Draft Genome Sequence of Tolypothrix boutellei Strain VB521301.</title>
        <authorList>
            <person name="Chandrababunaidu M.M."/>
            <person name="Singh D."/>
            <person name="Sen D."/>
            <person name="Bhan S."/>
            <person name="Das S."/>
            <person name="Gupta A."/>
            <person name="Adhikary S.P."/>
            <person name="Tripathy S."/>
        </authorList>
    </citation>
    <scope>NUCLEOTIDE SEQUENCE</scope>
    <source>
        <strain evidence="3">VB521301</strain>
    </source>
</reference>
<feature type="region of interest" description="Disordered" evidence="1">
    <location>
        <begin position="1"/>
        <end position="35"/>
    </location>
</feature>
<dbReference type="Proteomes" id="UP000029738">
    <property type="component" value="Unassembled WGS sequence"/>
</dbReference>
<feature type="compositionally biased region" description="Low complexity" evidence="1">
    <location>
        <begin position="15"/>
        <end position="35"/>
    </location>
</feature>
<accession>A0A0C1RF74</accession>
<comment type="caution">
    <text evidence="3">The sequence shown here is derived from an EMBL/GenBank/DDBJ whole genome shotgun (WGS) entry which is preliminary data.</text>
</comment>
<reference evidence="2" key="2">
    <citation type="submission" date="2019-11" db="EMBL/GenBank/DDBJ databases">
        <title>Improved Assembly of Tolypothrix boutellei genome.</title>
        <authorList>
            <person name="Sarangi A.N."/>
            <person name="Mukherjee M."/>
            <person name="Ghosh S."/>
            <person name="Singh D."/>
            <person name="Das A."/>
            <person name="Kant S."/>
            <person name="Prusty A."/>
            <person name="Tripathy S."/>
        </authorList>
    </citation>
    <scope>NUCLEOTIDE SEQUENCE</scope>
    <source>
        <strain evidence="2">VB521301</strain>
    </source>
</reference>
<evidence type="ECO:0000313" key="4">
    <source>
        <dbReference type="Proteomes" id="UP000029738"/>
    </source>
</evidence>
<feature type="region of interest" description="Disordered" evidence="1">
    <location>
        <begin position="63"/>
        <end position="130"/>
    </location>
</feature>
<dbReference type="EMBL" id="JHEG02000048">
    <property type="protein sequence ID" value="KIE10810.1"/>
    <property type="molecule type" value="Genomic_DNA"/>
</dbReference>
<keyword evidence="4" id="KW-1185">Reference proteome</keyword>